<dbReference type="eggNOG" id="COG3218">
    <property type="taxonomic scope" value="Bacteria"/>
</dbReference>
<keyword evidence="1" id="KW-0812">Transmembrane</keyword>
<comment type="caution">
    <text evidence="3">The sequence shown here is derived from an EMBL/GenBank/DDBJ whole genome shotgun (WGS) entry which is preliminary data.</text>
</comment>
<proteinExistence type="predicted"/>
<dbReference type="STRING" id="59196.RICGR_0577"/>
<evidence type="ECO:0000313" key="4">
    <source>
        <dbReference type="Proteomes" id="UP000054075"/>
    </source>
</evidence>
<dbReference type="AlphaFoldDB" id="A8PLY8"/>
<feature type="transmembrane region" description="Helical" evidence="1">
    <location>
        <begin position="15"/>
        <end position="35"/>
    </location>
</feature>
<reference evidence="3" key="1">
    <citation type="submission" date="2006-04" db="EMBL/GenBank/DDBJ databases">
        <authorList>
            <person name="Seshadri R."/>
            <person name="Federici B.A."/>
        </authorList>
    </citation>
    <scope>NUCLEOTIDE SEQUENCE [LARGE SCALE GENOMIC DNA]</scope>
</reference>
<keyword evidence="4" id="KW-1185">Reference proteome</keyword>
<feature type="domain" description="ABC-type transport auxiliary lipoprotein component" evidence="2">
    <location>
        <begin position="60"/>
        <end position="206"/>
    </location>
</feature>
<dbReference type="Proteomes" id="UP000054075">
    <property type="component" value="Unassembled WGS sequence"/>
</dbReference>
<sequence length="218" mass="24906">MVHFLSPCFNKKNNFIIAIIVCFLAFLLLSACSLFEPIKIPPTHYFTLAIPDPNGDCPIQRGCRTILVNQPRVNAVYNTSRMIYIPACYQIQYFSQNRWVGTPAEMLHPLLINALQHTGYFQAIINTPSTTDYDWVLNTQLLSFQQEFIYFPSRFRIAIRAQLIDARSRHILATQDFVAVEIAPHDDPYGGTLAANSAIQKILNEINCFCLKNLYVKN</sequence>
<organism evidence="3 4">
    <name type="scientific">Rickettsiella grylli</name>
    <dbReference type="NCBI Taxonomy" id="59196"/>
    <lineage>
        <taxon>Bacteria</taxon>
        <taxon>Pseudomonadati</taxon>
        <taxon>Pseudomonadota</taxon>
        <taxon>Gammaproteobacteria</taxon>
        <taxon>Legionellales</taxon>
        <taxon>Coxiellaceae</taxon>
        <taxon>Rickettsiella</taxon>
    </lineage>
</organism>
<gene>
    <name evidence="3" type="ORF">RICGR_0577</name>
</gene>
<name>A8PLY8_9COXI</name>
<evidence type="ECO:0000259" key="2">
    <source>
        <dbReference type="Pfam" id="PF03886"/>
    </source>
</evidence>
<dbReference type="OrthoDB" id="5624722at2"/>
<reference evidence="3" key="2">
    <citation type="submission" date="2007-10" db="EMBL/GenBank/DDBJ databases">
        <authorList>
            <person name="Myers G.S."/>
        </authorList>
    </citation>
    <scope>NUCLEOTIDE SEQUENCE [LARGE SCALE GENOMIC DNA]</scope>
</reference>
<dbReference type="InterPro" id="IPR005586">
    <property type="entry name" value="ABC_trans_aux"/>
</dbReference>
<dbReference type="SUPFAM" id="SSF159594">
    <property type="entry name" value="XCC0632-like"/>
    <property type="match status" value="1"/>
</dbReference>
<evidence type="ECO:0000256" key="1">
    <source>
        <dbReference type="SAM" id="Phobius"/>
    </source>
</evidence>
<dbReference type="EMBL" id="AAQJ02000001">
    <property type="protein sequence ID" value="EDP46042.1"/>
    <property type="molecule type" value="Genomic_DNA"/>
</dbReference>
<evidence type="ECO:0000313" key="3">
    <source>
        <dbReference type="EMBL" id="EDP46042.1"/>
    </source>
</evidence>
<keyword evidence="1" id="KW-1133">Transmembrane helix</keyword>
<keyword evidence="1" id="KW-0472">Membrane</keyword>
<dbReference type="RefSeq" id="WP_006035029.1">
    <property type="nucleotide sequence ID" value="NZ_AAQJ02000001.1"/>
</dbReference>
<accession>A8PLY8</accession>
<dbReference type="Pfam" id="PF03886">
    <property type="entry name" value="ABC_trans_aux"/>
    <property type="match status" value="1"/>
</dbReference>
<dbReference type="Gene3D" id="3.40.50.10610">
    <property type="entry name" value="ABC-type transport auxiliary lipoprotein component"/>
    <property type="match status" value="1"/>
</dbReference>
<protein>
    <recommendedName>
        <fullName evidence="2">ABC-type transport auxiliary lipoprotein component domain-containing protein</fullName>
    </recommendedName>
</protein>